<dbReference type="CDD" id="cd17574">
    <property type="entry name" value="REC_OmpR"/>
    <property type="match status" value="1"/>
</dbReference>
<evidence type="ECO:0008006" key="6">
    <source>
        <dbReference type="Google" id="ProtNLM"/>
    </source>
</evidence>
<dbReference type="SUPFAM" id="SSF109604">
    <property type="entry name" value="HD-domain/PDEase-like"/>
    <property type="match status" value="1"/>
</dbReference>
<evidence type="ECO:0000259" key="3">
    <source>
        <dbReference type="PROSITE" id="PS51832"/>
    </source>
</evidence>
<gene>
    <name evidence="4" type="ORF">CVV64_00505</name>
</gene>
<dbReference type="AlphaFoldDB" id="A0A2N1PUC1"/>
<name>A0A2N1PUC1_9BACT</name>
<accession>A0A2N1PUC1</accession>
<dbReference type="PROSITE" id="PS50110">
    <property type="entry name" value="RESPONSE_REGULATORY"/>
    <property type="match status" value="1"/>
</dbReference>
<dbReference type="InterPro" id="IPR011006">
    <property type="entry name" value="CheY-like_superfamily"/>
</dbReference>
<dbReference type="Pfam" id="PF00072">
    <property type="entry name" value="Response_reg"/>
    <property type="match status" value="1"/>
</dbReference>
<dbReference type="GO" id="GO:0000160">
    <property type="term" value="P:phosphorelay signal transduction system"/>
    <property type="evidence" value="ECO:0007669"/>
    <property type="project" value="InterPro"/>
</dbReference>
<dbReference type="InterPro" id="IPR003607">
    <property type="entry name" value="HD/PDEase_dom"/>
</dbReference>
<comment type="caution">
    <text evidence="4">The sequence shown here is derived from an EMBL/GenBank/DDBJ whole genome shotgun (WGS) entry which is preliminary data.</text>
</comment>
<proteinExistence type="predicted"/>
<dbReference type="SMART" id="SM00448">
    <property type="entry name" value="REC"/>
    <property type="match status" value="1"/>
</dbReference>
<dbReference type="Gene3D" id="3.40.50.2300">
    <property type="match status" value="1"/>
</dbReference>
<dbReference type="SMART" id="SM00471">
    <property type="entry name" value="HDc"/>
    <property type="match status" value="1"/>
</dbReference>
<dbReference type="PANTHER" id="PTHR45228:SF4">
    <property type="entry name" value="LIPOPROTEIN"/>
    <property type="match status" value="1"/>
</dbReference>
<keyword evidence="1" id="KW-0597">Phosphoprotein</keyword>
<reference evidence="4 5" key="1">
    <citation type="journal article" date="2017" name="ISME J.">
        <title>Potential for microbial H2 and metal transformations associated with novel bacteria and archaea in deep terrestrial subsurface sediments.</title>
        <authorList>
            <person name="Hernsdorf A.W."/>
            <person name="Amano Y."/>
            <person name="Miyakawa K."/>
            <person name="Ise K."/>
            <person name="Suzuki Y."/>
            <person name="Anantharaman K."/>
            <person name="Probst A."/>
            <person name="Burstein D."/>
            <person name="Thomas B.C."/>
            <person name="Banfield J.F."/>
        </authorList>
    </citation>
    <scope>NUCLEOTIDE SEQUENCE [LARGE SCALE GENOMIC DNA]</scope>
    <source>
        <strain evidence="4">HGW-Wallbacteria-1</strain>
    </source>
</reference>
<evidence type="ECO:0000313" key="5">
    <source>
        <dbReference type="Proteomes" id="UP000233256"/>
    </source>
</evidence>
<evidence type="ECO:0000259" key="2">
    <source>
        <dbReference type="PROSITE" id="PS50110"/>
    </source>
</evidence>
<dbReference type="InterPro" id="IPR037522">
    <property type="entry name" value="HD_GYP_dom"/>
</dbReference>
<dbReference type="SUPFAM" id="SSF52172">
    <property type="entry name" value="CheY-like"/>
    <property type="match status" value="1"/>
</dbReference>
<evidence type="ECO:0000256" key="1">
    <source>
        <dbReference type="PROSITE-ProRule" id="PRU00169"/>
    </source>
</evidence>
<feature type="domain" description="HD-GYP" evidence="3">
    <location>
        <begin position="182"/>
        <end position="382"/>
    </location>
</feature>
<feature type="domain" description="Response regulatory" evidence="2">
    <location>
        <begin position="383"/>
        <end position="499"/>
    </location>
</feature>
<dbReference type="Gene3D" id="1.10.3210.10">
    <property type="entry name" value="Hypothetical protein af1432"/>
    <property type="match status" value="1"/>
</dbReference>
<protein>
    <recommendedName>
        <fullName evidence="6">Response regulatory domain-containing protein</fullName>
    </recommendedName>
</protein>
<organism evidence="4 5">
    <name type="scientific">Candidatus Wallbacteria bacterium HGW-Wallbacteria-1</name>
    <dbReference type="NCBI Taxonomy" id="2013854"/>
    <lineage>
        <taxon>Bacteria</taxon>
        <taxon>Candidatus Walliibacteriota</taxon>
    </lineage>
</organism>
<dbReference type="EMBL" id="PGXC01000001">
    <property type="protein sequence ID" value="PKK91941.1"/>
    <property type="molecule type" value="Genomic_DNA"/>
</dbReference>
<feature type="modified residue" description="4-aspartylphosphate" evidence="1">
    <location>
        <position position="432"/>
    </location>
</feature>
<dbReference type="InterPro" id="IPR052020">
    <property type="entry name" value="Cyclic_di-GMP/3'3'-cGAMP_PDE"/>
</dbReference>
<dbReference type="Proteomes" id="UP000233256">
    <property type="component" value="Unassembled WGS sequence"/>
</dbReference>
<dbReference type="PANTHER" id="PTHR45228">
    <property type="entry name" value="CYCLIC DI-GMP PHOSPHODIESTERASE TM_0186-RELATED"/>
    <property type="match status" value="1"/>
</dbReference>
<dbReference type="CDD" id="cd00077">
    <property type="entry name" value="HDc"/>
    <property type="match status" value="1"/>
</dbReference>
<dbReference type="PROSITE" id="PS51832">
    <property type="entry name" value="HD_GYP"/>
    <property type="match status" value="1"/>
</dbReference>
<sequence>MSDLYGLSSGGSMKKMAVSRLVEGDVICKQVISGAGVLLESGTLVKEHHIALLRKWEIESVWINDREVMVTQTNDNSANQPKKRVVISIKTNSADEILKAPAIDTPVIASIDELKNYDLVDVDEQLVSTHQFELGDFGPADDQSETEWVQQSYNSHIATAEEMLLGCRLNRLDEAGIIKLVKRSIRNLTLCWDDTLTLTLSDSPENYLVSHSLNSCIMSLAIGMKLNLQKEELETLGVSALLHDIGMARVEDLVWKSTDKLTETQMFPIWKHTIFGSDTLAKTKLFKGIPAYVAYQHHERNDRSGYPKAKKGSMTHRFSQIVACADVFSALTSPRTYRPRLQDERVRRVMNSLSFSQLSGEYTTVLMEIAEKGRLIDPSPQTRILIVEDDSPTANLMMHMIESPQLDIVHAIDGKVALEKCMSWQPSLILLDLMMPVMNGYQFLDELQRMGLRGDAKVIVITAKATRDDVVKGQEMGISGFIRKPFSEEMVREKIFSTIGIRLT</sequence>
<dbReference type="Pfam" id="PF13487">
    <property type="entry name" value="HD_5"/>
    <property type="match status" value="1"/>
</dbReference>
<dbReference type="InterPro" id="IPR001789">
    <property type="entry name" value="Sig_transdc_resp-reg_receiver"/>
</dbReference>
<evidence type="ECO:0000313" key="4">
    <source>
        <dbReference type="EMBL" id="PKK91941.1"/>
    </source>
</evidence>